<proteinExistence type="predicted"/>
<evidence type="ECO:0000259" key="1">
    <source>
        <dbReference type="Pfam" id="PF02625"/>
    </source>
</evidence>
<comment type="caution">
    <text evidence="2">The sequence shown here is derived from an EMBL/GenBank/DDBJ whole genome shotgun (WGS) entry which is preliminary data.</text>
</comment>
<feature type="non-terminal residue" evidence="2">
    <location>
        <position position="33"/>
    </location>
</feature>
<feature type="domain" description="XdhC- CoxI" evidence="1">
    <location>
        <begin position="13"/>
        <end position="33"/>
    </location>
</feature>
<organism evidence="2">
    <name type="scientific">marine sediment metagenome</name>
    <dbReference type="NCBI Taxonomy" id="412755"/>
    <lineage>
        <taxon>unclassified sequences</taxon>
        <taxon>metagenomes</taxon>
        <taxon>ecological metagenomes</taxon>
    </lineage>
</organism>
<dbReference type="AlphaFoldDB" id="X0RYK8"/>
<dbReference type="Pfam" id="PF02625">
    <property type="entry name" value="XdhC_CoxI"/>
    <property type="match status" value="1"/>
</dbReference>
<sequence length="33" mass="3570">MSEILKEALGRINKGETIALVTIVNTKGSTPRE</sequence>
<gene>
    <name evidence="2" type="ORF">S01H1_00606</name>
</gene>
<reference evidence="2" key="1">
    <citation type="journal article" date="2014" name="Front. Microbiol.">
        <title>High frequency of phylogenetically diverse reductive dehalogenase-homologous genes in deep subseafloor sedimentary metagenomes.</title>
        <authorList>
            <person name="Kawai M."/>
            <person name="Futagami T."/>
            <person name="Toyoda A."/>
            <person name="Takaki Y."/>
            <person name="Nishi S."/>
            <person name="Hori S."/>
            <person name="Arai W."/>
            <person name="Tsubouchi T."/>
            <person name="Morono Y."/>
            <person name="Uchiyama I."/>
            <person name="Ito T."/>
            <person name="Fujiyama A."/>
            <person name="Inagaki F."/>
            <person name="Takami H."/>
        </authorList>
    </citation>
    <scope>NUCLEOTIDE SEQUENCE</scope>
    <source>
        <strain evidence="2">Expedition CK06-06</strain>
    </source>
</reference>
<dbReference type="EMBL" id="BARS01000220">
    <property type="protein sequence ID" value="GAF73909.1"/>
    <property type="molecule type" value="Genomic_DNA"/>
</dbReference>
<accession>X0RYK8</accession>
<evidence type="ECO:0000313" key="2">
    <source>
        <dbReference type="EMBL" id="GAF73909.1"/>
    </source>
</evidence>
<protein>
    <recommendedName>
        <fullName evidence="1">XdhC- CoxI domain-containing protein</fullName>
    </recommendedName>
</protein>
<dbReference type="InterPro" id="IPR003777">
    <property type="entry name" value="XdhC_CoxI"/>
</dbReference>
<name>X0RYK8_9ZZZZ</name>